<evidence type="ECO:0000313" key="3">
    <source>
        <dbReference type="Proteomes" id="UP000499080"/>
    </source>
</evidence>
<keyword evidence="1" id="KW-1133">Transmembrane helix</keyword>
<comment type="caution">
    <text evidence="2">The sequence shown here is derived from an EMBL/GenBank/DDBJ whole genome shotgun (WGS) entry which is preliminary data.</text>
</comment>
<keyword evidence="1" id="KW-0472">Membrane</keyword>
<dbReference type="OrthoDB" id="10597909at2759"/>
<dbReference type="Proteomes" id="UP000499080">
    <property type="component" value="Unassembled WGS sequence"/>
</dbReference>
<accession>A0A4Y2EX66</accession>
<keyword evidence="3" id="KW-1185">Reference proteome</keyword>
<dbReference type="AlphaFoldDB" id="A0A4Y2EX66"/>
<evidence type="ECO:0000256" key="1">
    <source>
        <dbReference type="SAM" id="Phobius"/>
    </source>
</evidence>
<protein>
    <submittedName>
        <fullName evidence="2">Uncharacterized protein</fullName>
    </submittedName>
</protein>
<keyword evidence="1" id="KW-0812">Transmembrane</keyword>
<proteinExistence type="predicted"/>
<sequence length="150" mass="16405">MQLYMLFGGQSLVVLFHKLIDIIAIHLQSPDLGQRHNLVDYRLHGVLSQTSQCDIRQHSPAKASSRQKFAVSCSKSKTMKYLGFLVIFALVASAYAAMDMAQFAEHFIAVGCTKTASSGTTLPMKICGSCLNYTVDVRKIDQGSCANLQG</sequence>
<feature type="transmembrane region" description="Helical" evidence="1">
    <location>
        <begin position="81"/>
        <end position="98"/>
    </location>
</feature>
<name>A0A4Y2EX66_ARAVE</name>
<dbReference type="EMBL" id="BGPR01000742">
    <property type="protein sequence ID" value="GBM33813.1"/>
    <property type="molecule type" value="Genomic_DNA"/>
</dbReference>
<organism evidence="2 3">
    <name type="scientific">Araneus ventricosus</name>
    <name type="common">Orbweaver spider</name>
    <name type="synonym">Epeira ventricosa</name>
    <dbReference type="NCBI Taxonomy" id="182803"/>
    <lineage>
        <taxon>Eukaryota</taxon>
        <taxon>Metazoa</taxon>
        <taxon>Ecdysozoa</taxon>
        <taxon>Arthropoda</taxon>
        <taxon>Chelicerata</taxon>
        <taxon>Arachnida</taxon>
        <taxon>Araneae</taxon>
        <taxon>Araneomorphae</taxon>
        <taxon>Entelegynae</taxon>
        <taxon>Araneoidea</taxon>
        <taxon>Araneidae</taxon>
        <taxon>Araneus</taxon>
    </lineage>
</organism>
<reference evidence="2 3" key="1">
    <citation type="journal article" date="2019" name="Sci. Rep.">
        <title>Orb-weaving spider Araneus ventricosus genome elucidates the spidroin gene catalogue.</title>
        <authorList>
            <person name="Kono N."/>
            <person name="Nakamura H."/>
            <person name="Ohtoshi R."/>
            <person name="Moran D.A.P."/>
            <person name="Shinohara A."/>
            <person name="Yoshida Y."/>
            <person name="Fujiwara M."/>
            <person name="Mori M."/>
            <person name="Tomita M."/>
            <person name="Arakawa K."/>
        </authorList>
    </citation>
    <scope>NUCLEOTIDE SEQUENCE [LARGE SCALE GENOMIC DNA]</scope>
</reference>
<gene>
    <name evidence="2" type="ORF">AVEN_76183_1</name>
</gene>
<evidence type="ECO:0000313" key="2">
    <source>
        <dbReference type="EMBL" id="GBM33813.1"/>
    </source>
</evidence>